<dbReference type="AlphaFoldDB" id="A0AAN5CS27"/>
<reference evidence="3" key="1">
    <citation type="submission" date="2022-10" db="EMBL/GenBank/DDBJ databases">
        <title>Genome assembly of Pristionchus species.</title>
        <authorList>
            <person name="Yoshida K."/>
            <person name="Sommer R.J."/>
        </authorList>
    </citation>
    <scope>NUCLEOTIDE SEQUENCE [LARGE SCALE GENOMIC DNA]</scope>
    <source>
        <strain evidence="3">RS5460</strain>
    </source>
</reference>
<comment type="caution">
    <text evidence="2">The sequence shown here is derived from an EMBL/GenBank/DDBJ whole genome shotgun (WGS) entry which is preliminary data.</text>
</comment>
<keyword evidence="3" id="KW-1185">Reference proteome</keyword>
<evidence type="ECO:0000313" key="2">
    <source>
        <dbReference type="EMBL" id="GMR49562.1"/>
    </source>
</evidence>
<feature type="chain" id="PRO_5042908225" evidence="1">
    <location>
        <begin position="18"/>
        <end position="404"/>
    </location>
</feature>
<evidence type="ECO:0000256" key="1">
    <source>
        <dbReference type="SAM" id="SignalP"/>
    </source>
</evidence>
<feature type="non-terminal residue" evidence="2">
    <location>
        <position position="1"/>
    </location>
</feature>
<evidence type="ECO:0000313" key="3">
    <source>
        <dbReference type="Proteomes" id="UP001328107"/>
    </source>
</evidence>
<proteinExistence type="predicted"/>
<gene>
    <name evidence="2" type="ORF">PMAYCL1PPCAC_19757</name>
</gene>
<keyword evidence="1" id="KW-0732">Signal</keyword>
<dbReference type="EMBL" id="BTRK01000004">
    <property type="protein sequence ID" value="GMR49562.1"/>
    <property type="molecule type" value="Genomic_DNA"/>
</dbReference>
<sequence length="404" mass="44377">ARLLSLLFSSFFVAVLSKNEFPNEIVATSADVVNGKIENIGKSGESYRLYAVAATAGSDPNLVKQVSISDSGDKTFKLNDLFGKEGVYLLSENNIVTGPVKVIDPTTTIQTRKRSVAFRLTYTIYLVSTKVPALPVVDVVTSYPRMALYSNDFNAKEVVGMTVLSADNYFTLRNFEFTADSVYVIPLGYDVQSYILQDSVMDMTKQFGKSSFVTILGPIATVVNKGQVNGQFTISLDLVSTYGNLEPGAALSLLSPNWLTLGEQYSTSYTKYTEAFDRTFKFGKDTQLDFSMMVSALKKDETVTLEITNEKGEKKQWKYDSSDKGEKQYSATGNQIRLFLNENALDSPETYPRFVVKVDSSVPVTTTPNGMVKTTSTTISTTTSVAKFTSVVMALLITMISVAQ</sequence>
<name>A0AAN5CS27_9BILA</name>
<protein>
    <submittedName>
        <fullName evidence="2">Uncharacterized protein</fullName>
    </submittedName>
</protein>
<feature type="signal peptide" evidence="1">
    <location>
        <begin position="1"/>
        <end position="17"/>
    </location>
</feature>
<accession>A0AAN5CS27</accession>
<dbReference type="Proteomes" id="UP001328107">
    <property type="component" value="Unassembled WGS sequence"/>
</dbReference>
<organism evidence="2 3">
    <name type="scientific">Pristionchus mayeri</name>
    <dbReference type="NCBI Taxonomy" id="1317129"/>
    <lineage>
        <taxon>Eukaryota</taxon>
        <taxon>Metazoa</taxon>
        <taxon>Ecdysozoa</taxon>
        <taxon>Nematoda</taxon>
        <taxon>Chromadorea</taxon>
        <taxon>Rhabditida</taxon>
        <taxon>Rhabditina</taxon>
        <taxon>Diplogasteromorpha</taxon>
        <taxon>Diplogasteroidea</taxon>
        <taxon>Neodiplogasteridae</taxon>
        <taxon>Pristionchus</taxon>
    </lineage>
</organism>